<feature type="chain" id="PRO_5005269276" description="Thioredoxin domain-containing protein" evidence="3">
    <location>
        <begin position="17"/>
        <end position="547"/>
    </location>
</feature>
<comment type="caution">
    <text evidence="5">The sequence shown here is derived from an EMBL/GenBank/DDBJ whole genome shotgun (WGS) entry which is preliminary data.</text>
</comment>
<keyword evidence="3" id="KW-0732">Signal</keyword>
<dbReference type="RefSeq" id="WP_048314433.1">
    <property type="nucleotide sequence ID" value="NZ_LFJV01000008.1"/>
</dbReference>
<gene>
    <name evidence="5" type="ORF">ACM15_03595</name>
</gene>
<dbReference type="InterPro" id="IPR000866">
    <property type="entry name" value="AhpC/TSA"/>
</dbReference>
<feature type="signal peptide" evidence="3">
    <location>
        <begin position="1"/>
        <end position="16"/>
    </location>
</feature>
<dbReference type="PROSITE" id="PS51352">
    <property type="entry name" value="THIOREDOXIN_2"/>
    <property type="match status" value="1"/>
</dbReference>
<protein>
    <recommendedName>
        <fullName evidence="4">Thioredoxin domain-containing protein</fullName>
    </recommendedName>
</protein>
<dbReference type="InterPro" id="IPR017937">
    <property type="entry name" value="Thioredoxin_CS"/>
</dbReference>
<evidence type="ECO:0000256" key="3">
    <source>
        <dbReference type="SAM" id="SignalP"/>
    </source>
</evidence>
<dbReference type="InterPro" id="IPR050553">
    <property type="entry name" value="Thioredoxin_ResA/DsbE_sf"/>
</dbReference>
<proteinExistence type="predicted"/>
<dbReference type="PANTHER" id="PTHR42852">
    <property type="entry name" value="THIOL:DISULFIDE INTERCHANGE PROTEIN DSBE"/>
    <property type="match status" value="1"/>
</dbReference>
<dbReference type="EMBL" id="LFJV01000008">
    <property type="protein sequence ID" value="KMM35125.1"/>
    <property type="molecule type" value="Genomic_DNA"/>
</dbReference>
<evidence type="ECO:0000259" key="4">
    <source>
        <dbReference type="PROSITE" id="PS51352"/>
    </source>
</evidence>
<dbReference type="Gene3D" id="3.40.30.10">
    <property type="entry name" value="Glutaredoxin"/>
    <property type="match status" value="1"/>
</dbReference>
<dbReference type="InterPro" id="IPR036249">
    <property type="entry name" value="Thioredoxin-like_sf"/>
</dbReference>
<dbReference type="Pfam" id="PF00578">
    <property type="entry name" value="AhpC-TSA"/>
    <property type="match status" value="1"/>
</dbReference>
<keyword evidence="1" id="KW-0676">Redox-active center</keyword>
<organism evidence="5 6">
    <name type="scientific">Parabacteroides goldsteinii</name>
    <dbReference type="NCBI Taxonomy" id="328812"/>
    <lineage>
        <taxon>Bacteria</taxon>
        <taxon>Pseudomonadati</taxon>
        <taxon>Bacteroidota</taxon>
        <taxon>Bacteroidia</taxon>
        <taxon>Bacteroidales</taxon>
        <taxon>Tannerellaceae</taxon>
        <taxon>Parabacteroides</taxon>
    </lineage>
</organism>
<dbReference type="GO" id="GO:0016209">
    <property type="term" value="F:antioxidant activity"/>
    <property type="evidence" value="ECO:0007669"/>
    <property type="project" value="InterPro"/>
</dbReference>
<evidence type="ECO:0000313" key="6">
    <source>
        <dbReference type="Proteomes" id="UP000036166"/>
    </source>
</evidence>
<dbReference type="PROSITE" id="PS00194">
    <property type="entry name" value="THIOREDOXIN_1"/>
    <property type="match status" value="1"/>
</dbReference>
<name>A0A0J6CPL4_9BACT</name>
<evidence type="ECO:0000256" key="2">
    <source>
        <dbReference type="SAM" id="Coils"/>
    </source>
</evidence>
<accession>A0A0J6CPL4</accession>
<reference evidence="5 6" key="1">
    <citation type="submission" date="2015-06" db="EMBL/GenBank/DDBJ databases">
        <title>Draft Genome Sequence of Parabacteroides goldsteinii with Putative Novel Metallo-Beta-Lactamases Isolated from a Blood Culture from a Human Patient.</title>
        <authorList>
            <person name="Krogh T.J."/>
            <person name="Agergaard C.N."/>
            <person name="Moller-Jensen J."/>
            <person name="Justesen U.S."/>
        </authorList>
    </citation>
    <scope>NUCLEOTIDE SEQUENCE [LARGE SCALE GENOMIC DNA]</scope>
    <source>
        <strain evidence="5 6">910340</strain>
    </source>
</reference>
<dbReference type="PATRIC" id="fig|328812.4.peg.5296"/>
<sequence>MKMKLLLFLMICLSVACTKQSRVIDYPVIDNKNTTIMEVYRVELTDTATILYAEMYNRPNYWVRLSSGAYLEGITSGKKYKLLKSSNFELDKEVYMPESGNSPATLFFEPVDENEEAISFIEGSEKGDFHIEGIHLKKQPAQPGTFECVLEGEVIDRPESSRLTLIRAGKDMRTTPFISIPVRDGKFSYTLTADENETYELVFWEEHLNGAWRPTYFISEKGTLHFTLYPMEHRPHSILQTESALNKEEIRMQEEMEKLYPVNQLEKDRDALDQEERYYSKEMYDLKKRISAAKTDEERRTLYPEYDRLNKAGKEFSEEGIALNKKYKEYFEGIRQWKLDYMQKEPTLNGLCILKQMLDRAIMMARYSPGEEDVSVYQDIFENKYKEKFSSHPYITDMERIIASLNVKVGGSYIDFSAPDLEGNMVKLSDQIKGKVALIDLWASWCGPCRRLSSSMIPIYEAFKDKGFTVVGIARENNNTDAMKKAIEQDKYPWLNLVELNDKGNIWEMYGAGNSGGCTYLVDKDGKILAIHPSAEEVTKILTEMLP</sequence>
<dbReference type="AlphaFoldDB" id="A0A0J6CPL4"/>
<feature type="coiled-coil region" evidence="2">
    <location>
        <begin position="238"/>
        <end position="282"/>
    </location>
</feature>
<keyword evidence="2" id="KW-0175">Coiled coil</keyword>
<dbReference type="CDD" id="cd02966">
    <property type="entry name" value="TlpA_like_family"/>
    <property type="match status" value="1"/>
</dbReference>
<dbReference type="Proteomes" id="UP000036166">
    <property type="component" value="Unassembled WGS sequence"/>
</dbReference>
<dbReference type="PANTHER" id="PTHR42852:SF13">
    <property type="entry name" value="PROTEIN DIPZ"/>
    <property type="match status" value="1"/>
</dbReference>
<dbReference type="GO" id="GO:0016491">
    <property type="term" value="F:oxidoreductase activity"/>
    <property type="evidence" value="ECO:0007669"/>
    <property type="project" value="InterPro"/>
</dbReference>
<evidence type="ECO:0000313" key="5">
    <source>
        <dbReference type="EMBL" id="KMM35125.1"/>
    </source>
</evidence>
<dbReference type="PROSITE" id="PS51257">
    <property type="entry name" value="PROKAR_LIPOPROTEIN"/>
    <property type="match status" value="1"/>
</dbReference>
<dbReference type="SUPFAM" id="SSF52833">
    <property type="entry name" value="Thioredoxin-like"/>
    <property type="match status" value="1"/>
</dbReference>
<dbReference type="InterPro" id="IPR013766">
    <property type="entry name" value="Thioredoxin_domain"/>
</dbReference>
<feature type="domain" description="Thioredoxin" evidence="4">
    <location>
        <begin position="407"/>
        <end position="547"/>
    </location>
</feature>
<evidence type="ECO:0000256" key="1">
    <source>
        <dbReference type="ARBA" id="ARBA00023284"/>
    </source>
</evidence>